<protein>
    <submittedName>
        <fullName evidence="1">Uncharacterized protein</fullName>
    </submittedName>
</protein>
<reference evidence="1" key="1">
    <citation type="submission" date="2020-02" db="EMBL/GenBank/DDBJ databases">
        <authorList>
            <person name="Meier V. D."/>
        </authorList>
    </citation>
    <scope>NUCLEOTIDE SEQUENCE</scope>
    <source>
        <strain evidence="1">AVDCRST_MAG88</strain>
    </source>
</reference>
<accession>A0A6J4UFM9</accession>
<dbReference type="AlphaFoldDB" id="A0A6J4UFM9"/>
<organism evidence="1">
    <name type="scientific">uncultured Thermomicrobiales bacterium</name>
    <dbReference type="NCBI Taxonomy" id="1645740"/>
    <lineage>
        <taxon>Bacteria</taxon>
        <taxon>Pseudomonadati</taxon>
        <taxon>Thermomicrobiota</taxon>
        <taxon>Thermomicrobia</taxon>
        <taxon>Thermomicrobiales</taxon>
        <taxon>environmental samples</taxon>
    </lineage>
</organism>
<proteinExistence type="predicted"/>
<name>A0A6J4UFM9_9BACT</name>
<gene>
    <name evidence="1" type="ORF">AVDCRST_MAG88-553</name>
</gene>
<dbReference type="EMBL" id="CADCWM010000187">
    <property type="protein sequence ID" value="CAA9547983.1"/>
    <property type="molecule type" value="Genomic_DNA"/>
</dbReference>
<sequence length="118" mass="13442">MLVPPPDQRRWAPRAPLNDELLLIRPRAECRLQCREVRLAETADDRATMSIDEAPRDGDRLLGRLAGSVDDLGHTRARRAVKVEARVVADHRDACTIRRGRRELGFHLARDIRKAMMG</sequence>
<evidence type="ECO:0000313" key="1">
    <source>
        <dbReference type="EMBL" id="CAA9547983.1"/>
    </source>
</evidence>